<protein>
    <submittedName>
        <fullName evidence="1">Uncharacterized protein</fullName>
    </submittedName>
</protein>
<dbReference type="AlphaFoldDB" id="A0A6G8FKF9"/>
<gene>
    <name evidence="1" type="ORF">G7067_11785</name>
</gene>
<name>A0A6G8FKF9_9MICO</name>
<evidence type="ECO:0000313" key="2">
    <source>
        <dbReference type="Proteomes" id="UP000501387"/>
    </source>
</evidence>
<reference evidence="1 2" key="1">
    <citation type="submission" date="2020-03" db="EMBL/GenBank/DDBJ databases">
        <title>Leucobacter sp. nov., isolated from beetles.</title>
        <authorList>
            <person name="Hyun D.-W."/>
            <person name="Bae J.-W."/>
        </authorList>
    </citation>
    <scope>NUCLEOTIDE SEQUENCE [LARGE SCALE GENOMIC DNA]</scope>
    <source>
        <strain evidence="1 2">HDW9B</strain>
    </source>
</reference>
<dbReference type="RefSeq" id="WP_166324600.1">
    <property type="nucleotide sequence ID" value="NZ_CP049934.1"/>
</dbReference>
<organism evidence="1 2">
    <name type="scientific">Leucobacter insecticola</name>
    <dbReference type="NCBI Taxonomy" id="2714934"/>
    <lineage>
        <taxon>Bacteria</taxon>
        <taxon>Bacillati</taxon>
        <taxon>Actinomycetota</taxon>
        <taxon>Actinomycetes</taxon>
        <taxon>Micrococcales</taxon>
        <taxon>Microbacteriaceae</taxon>
        <taxon>Leucobacter</taxon>
    </lineage>
</organism>
<dbReference type="EMBL" id="CP049934">
    <property type="protein sequence ID" value="QIM16926.1"/>
    <property type="molecule type" value="Genomic_DNA"/>
</dbReference>
<sequence>MDYDAVILYSPEYEYKLISGTAEFVRAYIDGAEVDPVAELEAWLRGEADMWKQRGDSEHAAAILRALDMALKQVKLPPSADEL</sequence>
<dbReference type="KEGG" id="lins:G7067_11785"/>
<dbReference type="Proteomes" id="UP000501387">
    <property type="component" value="Chromosome"/>
</dbReference>
<evidence type="ECO:0000313" key="1">
    <source>
        <dbReference type="EMBL" id="QIM16926.1"/>
    </source>
</evidence>
<accession>A0A6G8FKF9</accession>
<keyword evidence="2" id="KW-1185">Reference proteome</keyword>
<proteinExistence type="predicted"/>